<proteinExistence type="predicted"/>
<accession>A0A1I8AJC4</accession>
<evidence type="ECO:0000313" key="1">
    <source>
        <dbReference type="Proteomes" id="UP000095287"/>
    </source>
</evidence>
<evidence type="ECO:0000313" key="2">
    <source>
        <dbReference type="WBParaSite" id="L893_g6396.t1"/>
    </source>
</evidence>
<keyword evidence="1" id="KW-1185">Reference proteome</keyword>
<reference evidence="2" key="1">
    <citation type="submission" date="2016-11" db="UniProtKB">
        <authorList>
            <consortium name="WormBaseParasite"/>
        </authorList>
    </citation>
    <scope>IDENTIFICATION</scope>
</reference>
<protein>
    <submittedName>
        <fullName evidence="2">NTP_transf_9 domain-containing protein</fullName>
    </submittedName>
</protein>
<sequence length="39" mass="4379">GARTIRFPDLDSLVLLDASQPDLNRYCPKKAESMPELAF</sequence>
<dbReference type="Proteomes" id="UP000095287">
    <property type="component" value="Unplaced"/>
</dbReference>
<dbReference type="AlphaFoldDB" id="A0A1I8AJC4"/>
<organism evidence="1 2">
    <name type="scientific">Steinernema glaseri</name>
    <dbReference type="NCBI Taxonomy" id="37863"/>
    <lineage>
        <taxon>Eukaryota</taxon>
        <taxon>Metazoa</taxon>
        <taxon>Ecdysozoa</taxon>
        <taxon>Nematoda</taxon>
        <taxon>Chromadorea</taxon>
        <taxon>Rhabditida</taxon>
        <taxon>Tylenchina</taxon>
        <taxon>Panagrolaimomorpha</taxon>
        <taxon>Strongyloidoidea</taxon>
        <taxon>Steinernematidae</taxon>
        <taxon>Steinernema</taxon>
    </lineage>
</organism>
<dbReference type="WBParaSite" id="L893_g6396.t1">
    <property type="protein sequence ID" value="L893_g6396.t1"/>
    <property type="gene ID" value="L893_g6396"/>
</dbReference>
<name>A0A1I8AJC4_9BILA</name>